<protein>
    <submittedName>
        <fullName evidence="1">Uncharacterized protein</fullName>
    </submittedName>
</protein>
<dbReference type="Proteomes" id="UP000245626">
    <property type="component" value="Unassembled WGS sequence"/>
</dbReference>
<keyword evidence="2" id="KW-1185">Reference proteome</keyword>
<proteinExistence type="predicted"/>
<organism evidence="1 2">
    <name type="scientific">Violaceomyces palustris</name>
    <dbReference type="NCBI Taxonomy" id="1673888"/>
    <lineage>
        <taxon>Eukaryota</taxon>
        <taxon>Fungi</taxon>
        <taxon>Dikarya</taxon>
        <taxon>Basidiomycota</taxon>
        <taxon>Ustilaginomycotina</taxon>
        <taxon>Ustilaginomycetes</taxon>
        <taxon>Violaceomycetales</taxon>
        <taxon>Violaceomycetaceae</taxon>
        <taxon>Violaceomyces</taxon>
    </lineage>
</organism>
<name>A0ACD0NMK7_9BASI</name>
<feature type="non-terminal residue" evidence="1">
    <location>
        <position position="307"/>
    </location>
</feature>
<dbReference type="EMBL" id="KZ820572">
    <property type="protein sequence ID" value="PWN47048.1"/>
    <property type="molecule type" value="Genomic_DNA"/>
</dbReference>
<evidence type="ECO:0000313" key="2">
    <source>
        <dbReference type="Proteomes" id="UP000245626"/>
    </source>
</evidence>
<sequence length="307" mass="35130">MRGADSVSDILPSSPSRKDQEPGQEGTLRTCSSLSSDQVRLGKRKAEYDGTQVEVQSEPPPEDVEDEDGGESEDEDEPPSCLICLGEVEDMAILPHCKHACFCFECIVKWATLKRRCPLCNQDVGPFIIHSVRSQEDYLKHSLRPLHLEDPLLASRNRWRTTRSGLVQGQRDDEERRRKIEHKEMLRVDRALRKRKEIYRLGLYAKHVGSNRHTRYRPPPTPSQIASSPDIQSSLAAFIRRDLYSWPNLDVEFLTTYSVSIMKTMEISSEESLTLLSEFLGPTGSRHFAHEVEMFLRSGKRELKGYD</sequence>
<reference evidence="1 2" key="1">
    <citation type="journal article" date="2018" name="Mol. Biol. Evol.">
        <title>Broad Genomic Sampling Reveals a Smut Pathogenic Ancestry of the Fungal Clade Ustilaginomycotina.</title>
        <authorList>
            <person name="Kijpornyongpan T."/>
            <person name="Mondo S.J."/>
            <person name="Barry K."/>
            <person name="Sandor L."/>
            <person name="Lee J."/>
            <person name="Lipzen A."/>
            <person name="Pangilinan J."/>
            <person name="LaButti K."/>
            <person name="Hainaut M."/>
            <person name="Henrissat B."/>
            <person name="Grigoriev I.V."/>
            <person name="Spatafora J.W."/>
            <person name="Aime M.C."/>
        </authorList>
    </citation>
    <scope>NUCLEOTIDE SEQUENCE [LARGE SCALE GENOMIC DNA]</scope>
    <source>
        <strain evidence="1 2">SA 807</strain>
    </source>
</reference>
<accession>A0ACD0NMK7</accession>
<evidence type="ECO:0000313" key="1">
    <source>
        <dbReference type="EMBL" id="PWN47048.1"/>
    </source>
</evidence>
<gene>
    <name evidence="1" type="ORF">IE53DRAFT_321916</name>
</gene>